<dbReference type="PRINTS" id="PR00039">
    <property type="entry name" value="HTHLYSR"/>
</dbReference>
<keyword evidence="4" id="KW-0804">Transcription</keyword>
<dbReference type="PROSITE" id="PS50931">
    <property type="entry name" value="HTH_LYSR"/>
    <property type="match status" value="1"/>
</dbReference>
<comment type="similarity">
    <text evidence="1">Belongs to the LysR transcriptional regulatory family.</text>
</comment>
<accession>A0A3E4S8K6</accession>
<evidence type="ECO:0000256" key="4">
    <source>
        <dbReference type="ARBA" id="ARBA00023163"/>
    </source>
</evidence>
<evidence type="ECO:0000256" key="3">
    <source>
        <dbReference type="ARBA" id="ARBA00023125"/>
    </source>
</evidence>
<gene>
    <name evidence="6" type="ORF">DXC63_02985</name>
</gene>
<name>A0A3E4S8K6_BIFLN</name>
<dbReference type="EMBL" id="QSRZ01000003">
    <property type="protein sequence ID" value="RGL51015.1"/>
    <property type="molecule type" value="Genomic_DNA"/>
</dbReference>
<dbReference type="InterPro" id="IPR050950">
    <property type="entry name" value="HTH-type_LysR_regulators"/>
</dbReference>
<dbReference type="InterPro" id="IPR005119">
    <property type="entry name" value="LysR_subst-bd"/>
</dbReference>
<dbReference type="Pfam" id="PF00126">
    <property type="entry name" value="HTH_1"/>
    <property type="match status" value="1"/>
</dbReference>
<proteinExistence type="inferred from homology"/>
<dbReference type="PANTHER" id="PTHR30419">
    <property type="entry name" value="HTH-TYPE TRANSCRIPTIONAL REGULATOR YBHD"/>
    <property type="match status" value="1"/>
</dbReference>
<evidence type="ECO:0000259" key="5">
    <source>
        <dbReference type="PROSITE" id="PS50931"/>
    </source>
</evidence>
<dbReference type="Gene3D" id="3.40.190.290">
    <property type="match status" value="1"/>
</dbReference>
<protein>
    <submittedName>
        <fullName evidence="6">LysR family transcriptional regulator</fullName>
    </submittedName>
</protein>
<dbReference type="AlphaFoldDB" id="A0A3E4S8K6"/>
<sequence>MNTCNIGYKISGEAHMELRILRNFIAVVEEEGVSAAADALRISQPALSRQIKDLEDEVGATLFVRGNRSRSLELTEKGRLMYRRAQEIVELADRTQKEMTADEDIAGDVHIAAAQSAAMRIVARAMTRLRHKHPQVRVRLHDDYGQNIIERLDNGLADFGVLVQPTDMSRYDFLPLPTGDPMGLLMRYDHPLATRESIHPKDLADVPVIVPQGVLNRRDLSGWYKSGNKELNIVGTMNLLYNASCFVQEGYGCAICLQGLVDTSWESGLVFQPLDPPMQTHLAIAWKKSQPPTPAADAFLTELRSVIADINRDNKESVPSPRNGAQR</sequence>
<dbReference type="InterPro" id="IPR036390">
    <property type="entry name" value="WH_DNA-bd_sf"/>
</dbReference>
<dbReference type="GO" id="GO:0005829">
    <property type="term" value="C:cytosol"/>
    <property type="evidence" value="ECO:0007669"/>
    <property type="project" value="TreeGrafter"/>
</dbReference>
<evidence type="ECO:0000256" key="1">
    <source>
        <dbReference type="ARBA" id="ARBA00009437"/>
    </source>
</evidence>
<dbReference type="FunFam" id="1.10.10.10:FF:000001">
    <property type="entry name" value="LysR family transcriptional regulator"/>
    <property type="match status" value="1"/>
</dbReference>
<dbReference type="SUPFAM" id="SSF53850">
    <property type="entry name" value="Periplasmic binding protein-like II"/>
    <property type="match status" value="1"/>
</dbReference>
<dbReference type="InterPro" id="IPR000847">
    <property type="entry name" value="LysR_HTH_N"/>
</dbReference>
<organism evidence="6 7">
    <name type="scientific">Bifidobacterium longum</name>
    <dbReference type="NCBI Taxonomy" id="216816"/>
    <lineage>
        <taxon>Bacteria</taxon>
        <taxon>Bacillati</taxon>
        <taxon>Actinomycetota</taxon>
        <taxon>Actinomycetes</taxon>
        <taxon>Bifidobacteriales</taxon>
        <taxon>Bifidobacteriaceae</taxon>
        <taxon>Bifidobacterium</taxon>
    </lineage>
</organism>
<evidence type="ECO:0000313" key="6">
    <source>
        <dbReference type="EMBL" id="RGL51015.1"/>
    </source>
</evidence>
<dbReference type="GO" id="GO:0003677">
    <property type="term" value="F:DNA binding"/>
    <property type="evidence" value="ECO:0007669"/>
    <property type="project" value="UniProtKB-KW"/>
</dbReference>
<comment type="caution">
    <text evidence="6">The sequence shown here is derived from an EMBL/GenBank/DDBJ whole genome shotgun (WGS) entry which is preliminary data.</text>
</comment>
<dbReference type="Pfam" id="PF03466">
    <property type="entry name" value="LysR_substrate"/>
    <property type="match status" value="1"/>
</dbReference>
<keyword evidence="3" id="KW-0238">DNA-binding</keyword>
<dbReference type="SUPFAM" id="SSF46785">
    <property type="entry name" value="Winged helix' DNA-binding domain"/>
    <property type="match status" value="1"/>
</dbReference>
<keyword evidence="2" id="KW-0805">Transcription regulation</keyword>
<dbReference type="GO" id="GO:0003700">
    <property type="term" value="F:DNA-binding transcription factor activity"/>
    <property type="evidence" value="ECO:0007669"/>
    <property type="project" value="InterPro"/>
</dbReference>
<dbReference type="PANTHER" id="PTHR30419:SF8">
    <property type="entry name" value="NITROGEN ASSIMILATION TRANSCRIPTIONAL ACTIVATOR-RELATED"/>
    <property type="match status" value="1"/>
</dbReference>
<dbReference type="CDD" id="cd05466">
    <property type="entry name" value="PBP2_LTTR_substrate"/>
    <property type="match status" value="1"/>
</dbReference>
<dbReference type="Gene3D" id="1.10.10.10">
    <property type="entry name" value="Winged helix-like DNA-binding domain superfamily/Winged helix DNA-binding domain"/>
    <property type="match status" value="1"/>
</dbReference>
<feature type="domain" description="HTH lysR-type" evidence="5">
    <location>
        <begin position="16"/>
        <end position="75"/>
    </location>
</feature>
<dbReference type="Proteomes" id="UP000261288">
    <property type="component" value="Unassembled WGS sequence"/>
</dbReference>
<evidence type="ECO:0000313" key="7">
    <source>
        <dbReference type="Proteomes" id="UP000261288"/>
    </source>
</evidence>
<dbReference type="InterPro" id="IPR036388">
    <property type="entry name" value="WH-like_DNA-bd_sf"/>
</dbReference>
<evidence type="ECO:0000256" key="2">
    <source>
        <dbReference type="ARBA" id="ARBA00023015"/>
    </source>
</evidence>
<reference evidence="6 7" key="1">
    <citation type="submission" date="2018-08" db="EMBL/GenBank/DDBJ databases">
        <title>A genome reference for cultivated species of the human gut microbiota.</title>
        <authorList>
            <person name="Zou Y."/>
            <person name="Xue W."/>
            <person name="Luo G."/>
        </authorList>
    </citation>
    <scope>NUCLEOTIDE SEQUENCE [LARGE SCALE GENOMIC DNA]</scope>
    <source>
        <strain evidence="6 7">TF06-45A</strain>
    </source>
</reference>